<dbReference type="AlphaFoldDB" id="A0A2V1E273"/>
<feature type="transmembrane region" description="Helical" evidence="5">
    <location>
        <begin position="77"/>
        <end position="99"/>
    </location>
</feature>
<feature type="transmembrane region" description="Helical" evidence="5">
    <location>
        <begin position="232"/>
        <end position="252"/>
    </location>
</feature>
<dbReference type="InterPro" id="IPR007568">
    <property type="entry name" value="RTA1"/>
</dbReference>
<keyword evidence="7" id="KW-1185">Reference proteome</keyword>
<organism evidence="6 7">
    <name type="scientific">Periconia macrospinosa</name>
    <dbReference type="NCBI Taxonomy" id="97972"/>
    <lineage>
        <taxon>Eukaryota</taxon>
        <taxon>Fungi</taxon>
        <taxon>Dikarya</taxon>
        <taxon>Ascomycota</taxon>
        <taxon>Pezizomycotina</taxon>
        <taxon>Dothideomycetes</taxon>
        <taxon>Pleosporomycetidae</taxon>
        <taxon>Pleosporales</taxon>
        <taxon>Massarineae</taxon>
        <taxon>Periconiaceae</taxon>
        <taxon>Periconia</taxon>
    </lineage>
</organism>
<accession>A0A2V1E273</accession>
<feature type="transmembrane region" description="Helical" evidence="5">
    <location>
        <begin position="154"/>
        <end position="176"/>
    </location>
</feature>
<dbReference type="PANTHER" id="PTHR31465:SF17">
    <property type="entry name" value="DOMAIN PROTEIN, PUTATIVE (AFU_ORTHOLOGUE AFUA_5G09900)-RELATED"/>
    <property type="match status" value="1"/>
</dbReference>
<evidence type="ECO:0000313" key="7">
    <source>
        <dbReference type="Proteomes" id="UP000244855"/>
    </source>
</evidence>
<dbReference type="PANTHER" id="PTHR31465">
    <property type="entry name" value="PROTEIN RTA1-RELATED"/>
    <property type="match status" value="1"/>
</dbReference>
<dbReference type="OrthoDB" id="3358017at2759"/>
<feature type="transmembrane region" description="Helical" evidence="5">
    <location>
        <begin position="197"/>
        <end position="217"/>
    </location>
</feature>
<evidence type="ECO:0000256" key="3">
    <source>
        <dbReference type="ARBA" id="ARBA00022989"/>
    </source>
</evidence>
<reference evidence="6 7" key="1">
    <citation type="journal article" date="2018" name="Sci. Rep.">
        <title>Comparative genomics provides insights into the lifestyle and reveals functional heterogeneity of dark septate endophytic fungi.</title>
        <authorList>
            <person name="Knapp D.G."/>
            <person name="Nemeth J.B."/>
            <person name="Barry K."/>
            <person name="Hainaut M."/>
            <person name="Henrissat B."/>
            <person name="Johnson J."/>
            <person name="Kuo A."/>
            <person name="Lim J.H.P."/>
            <person name="Lipzen A."/>
            <person name="Nolan M."/>
            <person name="Ohm R.A."/>
            <person name="Tamas L."/>
            <person name="Grigoriev I.V."/>
            <person name="Spatafora J.W."/>
            <person name="Nagy L.G."/>
            <person name="Kovacs G.M."/>
        </authorList>
    </citation>
    <scope>NUCLEOTIDE SEQUENCE [LARGE SCALE GENOMIC DNA]</scope>
    <source>
        <strain evidence="6 7">DSE2036</strain>
    </source>
</reference>
<dbReference type="GO" id="GO:0016020">
    <property type="term" value="C:membrane"/>
    <property type="evidence" value="ECO:0007669"/>
    <property type="project" value="UniProtKB-SubCell"/>
</dbReference>
<evidence type="ECO:0000256" key="2">
    <source>
        <dbReference type="ARBA" id="ARBA00022692"/>
    </source>
</evidence>
<dbReference type="Proteomes" id="UP000244855">
    <property type="component" value="Unassembled WGS sequence"/>
</dbReference>
<evidence type="ECO:0000313" key="6">
    <source>
        <dbReference type="EMBL" id="PVI03260.1"/>
    </source>
</evidence>
<protein>
    <submittedName>
        <fullName evidence="6">Putative RTA1 domain protein</fullName>
    </submittedName>
</protein>
<feature type="transmembrane region" description="Helical" evidence="5">
    <location>
        <begin position="20"/>
        <end position="41"/>
    </location>
</feature>
<comment type="subcellular location">
    <subcellularLocation>
        <location evidence="1">Membrane</location>
        <topology evidence="1">Multi-pass membrane protein</topology>
    </subcellularLocation>
</comment>
<dbReference type="STRING" id="97972.A0A2V1E273"/>
<feature type="transmembrane region" description="Helical" evidence="5">
    <location>
        <begin position="46"/>
        <end position="65"/>
    </location>
</feature>
<keyword evidence="4 5" id="KW-0472">Membrane</keyword>
<feature type="transmembrane region" description="Helical" evidence="5">
    <location>
        <begin position="120"/>
        <end position="142"/>
    </location>
</feature>
<keyword evidence="2 5" id="KW-0812">Transmembrane</keyword>
<evidence type="ECO:0000256" key="1">
    <source>
        <dbReference type="ARBA" id="ARBA00004141"/>
    </source>
</evidence>
<dbReference type="EMBL" id="KZ805333">
    <property type="protein sequence ID" value="PVI03260.1"/>
    <property type="molecule type" value="Genomic_DNA"/>
</dbReference>
<evidence type="ECO:0000256" key="5">
    <source>
        <dbReference type="SAM" id="Phobius"/>
    </source>
</evidence>
<dbReference type="Pfam" id="PF04479">
    <property type="entry name" value="RTA1"/>
    <property type="match status" value="1"/>
</dbReference>
<gene>
    <name evidence="6" type="ORF">DM02DRAFT_652710</name>
</gene>
<keyword evidence="3 5" id="KW-1133">Transmembrane helix</keyword>
<evidence type="ECO:0000256" key="4">
    <source>
        <dbReference type="ARBA" id="ARBA00023136"/>
    </source>
</evidence>
<proteinExistence type="predicted"/>
<sequence length="270" mass="30017">MLISRDADFDLYPYTPSGTAGWAFLVLFAAGGFVHLCMLIIYRSWFFIPFILGCAGEAAGYWARAQSHRNIREGGPYLIQLMLILASAPLLSATIYMALGRITRALDAVRHAFLSPRWTTKIYVVIDIGSFVCQMMGSAMQASGDPAGIKTGNTVVIAGLSIQLGAFGLFIINTIIFHRRLVASPTPVSMNGGWRRYLWMLYGVSLLVVVRSIFRLAEFVEGNEGHLYKTEVFLYIFDATLMFLVVIVMGVVHPGRLVKQMKKEDHIPLL</sequence>
<name>A0A2V1E273_9PLEO</name>